<protein>
    <recommendedName>
        <fullName evidence="10">Deoxyhypusine hydroxylase</fullName>
        <shortName evidence="10">DOHH</shortName>
        <ecNumber evidence="10">1.14.99.29</ecNumber>
    </recommendedName>
    <alternativeName>
        <fullName evidence="10">Deoxyhypusine dioxygenase</fullName>
    </alternativeName>
    <alternativeName>
        <fullName evidence="10">Deoxyhypusine monooxygenase</fullName>
    </alternativeName>
</protein>
<dbReference type="SMART" id="SM00567">
    <property type="entry name" value="EZ_HEAT"/>
    <property type="match status" value="6"/>
</dbReference>
<dbReference type="FunFam" id="1.25.10.10:FF:000099">
    <property type="entry name" value="Deoxyhypusine hydroxylase"/>
    <property type="match status" value="1"/>
</dbReference>
<dbReference type="EC" id="1.14.99.29" evidence="10"/>
<evidence type="ECO:0000256" key="6">
    <source>
        <dbReference type="ARBA" id="ARBA00023004"/>
    </source>
</evidence>
<evidence type="ECO:0000256" key="7">
    <source>
        <dbReference type="ARBA" id="ARBA00023033"/>
    </source>
</evidence>
<sequence>MLGTTDAWQFRSEQVDRLGSLLNDTRLPLKSRFRALFNLRNIGCNLSVKWISKCLQDNSTLLKHELAYCLGQMQNKSAVPILIDLLKDHRQEPIVRHEAGEALGAIGDEAAKNVLQEYAKDSCPEIAETCELALQRLTWIKENDDKTESPYRSIDPTCTASEDDVNVLRCILTDDSKSLWDRYRAMFKLRNIKTDASVKALSQGLYCEDSALLRHEVAYVLGQVQSPIAIDALKSRLSLSSENSMVRHECAEALGAIATTECITILQNYIDDVEASNCVIATTCYQIVRESCEVALDMAEYENSGELNYAVVKE</sequence>
<dbReference type="Proteomes" id="UP000053766">
    <property type="component" value="Unassembled WGS sequence"/>
</dbReference>
<feature type="binding site" evidence="10">
    <location>
        <position position="248"/>
    </location>
    <ligand>
        <name>Fe cation</name>
        <dbReference type="ChEBI" id="CHEBI:24875"/>
        <label>2</label>
    </ligand>
</feature>
<feature type="binding site" evidence="10">
    <location>
        <position position="97"/>
    </location>
    <ligand>
        <name>Fe cation</name>
        <dbReference type="ChEBI" id="CHEBI:24875"/>
        <label>1</label>
    </ligand>
</feature>
<evidence type="ECO:0000256" key="11">
    <source>
        <dbReference type="PROSITE-ProRule" id="PRU00103"/>
    </source>
</evidence>
<dbReference type="Pfam" id="PF03130">
    <property type="entry name" value="HEAT_PBS"/>
    <property type="match status" value="2"/>
</dbReference>
<reference evidence="13" key="2">
    <citation type="journal article" date="2016" name="Sci. Rep.">
        <title>Dictyocaulus viviparus genome, variome and transcriptome elucidate lungworm biology and support future intervention.</title>
        <authorList>
            <person name="McNulty S.N."/>
            <person name="Strube C."/>
            <person name="Rosa B.A."/>
            <person name="Martin J.C."/>
            <person name="Tyagi R."/>
            <person name="Choi Y.J."/>
            <person name="Wang Q."/>
            <person name="Hallsworth Pepin K."/>
            <person name="Zhang X."/>
            <person name="Ozersky P."/>
            <person name="Wilson R.K."/>
            <person name="Sternberg P.W."/>
            <person name="Gasser R.B."/>
            <person name="Mitreva M."/>
        </authorList>
    </citation>
    <scope>NUCLEOTIDE SEQUENCE [LARGE SCALE GENOMIC DNA]</scope>
    <source>
        <strain evidence="13">HannoverDv2000</strain>
    </source>
</reference>
<keyword evidence="7 10" id="KW-0503">Monooxygenase</keyword>
<reference evidence="12 13" key="1">
    <citation type="submission" date="2013-11" db="EMBL/GenBank/DDBJ databases">
        <title>Draft genome of the bovine lungworm Dictyocaulus viviparus.</title>
        <authorList>
            <person name="Mitreva M."/>
        </authorList>
    </citation>
    <scope>NUCLEOTIDE SEQUENCE [LARGE SCALE GENOMIC DNA]</scope>
    <source>
        <strain evidence="12 13">HannoverDv2000</strain>
    </source>
</reference>
<comment type="function">
    <text evidence="10">Catalyzes the hydroxylation of the N(6)-(4-aminobutyl)-L-lysine intermediate to form hypusine, an essential post-translational modification only found in mature eIF-5A factor.</text>
</comment>
<name>A0A0D8Y2P2_DICVI</name>
<evidence type="ECO:0000313" key="13">
    <source>
        <dbReference type="Proteomes" id="UP000053766"/>
    </source>
</evidence>
<dbReference type="PROSITE" id="PS50077">
    <property type="entry name" value="HEAT_REPEAT"/>
    <property type="match status" value="1"/>
</dbReference>
<dbReference type="InterPro" id="IPR004155">
    <property type="entry name" value="PBS_lyase_HEAT"/>
</dbReference>
<evidence type="ECO:0000256" key="9">
    <source>
        <dbReference type="ARBA" id="ARBA00045876"/>
    </source>
</evidence>
<feature type="binding site" evidence="10">
    <location>
        <position position="216"/>
    </location>
    <ligand>
        <name>Fe cation</name>
        <dbReference type="ChEBI" id="CHEBI:24875"/>
        <label>2</label>
    </ligand>
</feature>
<evidence type="ECO:0000256" key="5">
    <source>
        <dbReference type="ARBA" id="ARBA00023002"/>
    </source>
</evidence>
<dbReference type="HAMAP" id="MF_03101">
    <property type="entry name" value="Deoxyhypusine_hydroxylase"/>
    <property type="match status" value="1"/>
</dbReference>
<feature type="binding site" evidence="10">
    <location>
        <position position="98"/>
    </location>
    <ligand>
        <name>Fe cation</name>
        <dbReference type="ChEBI" id="CHEBI:24875"/>
        <label>1</label>
    </ligand>
</feature>
<feature type="repeat" description="HEAT" evidence="11">
    <location>
        <begin position="78"/>
        <end position="118"/>
    </location>
</feature>
<keyword evidence="5 10" id="KW-0560">Oxidoreductase</keyword>
<comment type="function">
    <text evidence="9">Catalyzes the hydroxylation of the N(6)-(4-aminobutyl)-L-lysine intermediate produced by deoxyhypusine synthase/DHPS on a critical lysine of the eukaryotic translation initiation factor 5A/eIF-5A. This is the second step of the post-translational modification of that lysine into an unusual amino acid residue named hypusine. Hypusination is unique to mature eIF-5A factor and is essential for its function.</text>
</comment>
<feature type="binding site" evidence="10">
    <location>
        <position position="64"/>
    </location>
    <ligand>
        <name>Fe cation</name>
        <dbReference type="ChEBI" id="CHEBI:24875"/>
        <label>1</label>
    </ligand>
</feature>
<feature type="binding site" evidence="10">
    <location>
        <position position="249"/>
    </location>
    <ligand>
        <name>Fe cation</name>
        <dbReference type="ChEBI" id="CHEBI:24875"/>
        <label>2</label>
    </ligand>
</feature>
<proteinExistence type="inferred from homology"/>
<feature type="binding site" evidence="10">
    <location>
        <position position="215"/>
    </location>
    <ligand>
        <name>Fe cation</name>
        <dbReference type="ChEBI" id="CHEBI:24875"/>
        <label>2</label>
    </ligand>
</feature>
<keyword evidence="6 10" id="KW-0408">Iron</keyword>
<evidence type="ECO:0000256" key="8">
    <source>
        <dbReference type="ARBA" id="ARBA00023256"/>
    </source>
</evidence>
<dbReference type="InterPro" id="IPR027517">
    <property type="entry name" value="Deoxyhypusine_hydroxylase"/>
</dbReference>
<keyword evidence="3 10" id="KW-0479">Metal-binding</keyword>
<gene>
    <name evidence="12" type="ORF">DICVIV_03448</name>
</gene>
<evidence type="ECO:0000256" key="4">
    <source>
        <dbReference type="ARBA" id="ARBA00022737"/>
    </source>
</evidence>
<evidence type="ECO:0000313" key="12">
    <source>
        <dbReference type="EMBL" id="KJH50437.1"/>
    </source>
</evidence>
<evidence type="ECO:0000256" key="3">
    <source>
        <dbReference type="ARBA" id="ARBA00022723"/>
    </source>
</evidence>
<feature type="binding site" evidence="10">
    <location>
        <position position="65"/>
    </location>
    <ligand>
        <name>Fe cation</name>
        <dbReference type="ChEBI" id="CHEBI:24875"/>
        <label>1</label>
    </ligand>
</feature>
<dbReference type="GO" id="GO:0019135">
    <property type="term" value="F:deoxyhypusine monooxygenase activity"/>
    <property type="evidence" value="ECO:0007669"/>
    <property type="project" value="UniProtKB-UniRule"/>
</dbReference>
<comment type="pathway">
    <text evidence="2 10">Protein modification; eIF5A hypusination.</text>
</comment>
<comment type="catalytic activity">
    <reaction evidence="1 10">
        <text>[eIF5A protein]-deoxyhypusine + AH2 + O2 = [eIF5A protein]-hypusine + A + H2O</text>
        <dbReference type="Rhea" id="RHEA:14101"/>
        <dbReference type="Rhea" id="RHEA-COMP:10144"/>
        <dbReference type="Rhea" id="RHEA-COMP:12592"/>
        <dbReference type="ChEBI" id="CHEBI:13193"/>
        <dbReference type="ChEBI" id="CHEBI:15377"/>
        <dbReference type="ChEBI" id="CHEBI:15379"/>
        <dbReference type="ChEBI" id="CHEBI:17499"/>
        <dbReference type="ChEBI" id="CHEBI:82657"/>
        <dbReference type="ChEBI" id="CHEBI:91175"/>
        <dbReference type="EC" id="1.14.99.29"/>
    </reaction>
</comment>
<keyword evidence="13" id="KW-1185">Reference proteome</keyword>
<dbReference type="InterPro" id="IPR011989">
    <property type="entry name" value="ARM-like"/>
</dbReference>
<comment type="cofactor">
    <cofactor evidence="10">
        <name>Fe(2+)</name>
        <dbReference type="ChEBI" id="CHEBI:29033"/>
    </cofactor>
    <text evidence="10">Binds 2 Fe(2+) ions per subunit.</text>
</comment>
<keyword evidence="12" id="KW-0456">Lyase</keyword>
<dbReference type="EMBL" id="KN716206">
    <property type="protein sequence ID" value="KJH50437.1"/>
    <property type="molecule type" value="Genomic_DNA"/>
</dbReference>
<dbReference type="Pfam" id="PF13646">
    <property type="entry name" value="HEAT_2"/>
    <property type="match status" value="1"/>
</dbReference>
<keyword evidence="8 10" id="KW-0386">Hypusine biosynthesis</keyword>
<dbReference type="InterPro" id="IPR016024">
    <property type="entry name" value="ARM-type_fold"/>
</dbReference>
<dbReference type="InterPro" id="IPR021133">
    <property type="entry name" value="HEAT_type_2"/>
</dbReference>
<dbReference type="SUPFAM" id="SSF48371">
    <property type="entry name" value="ARM repeat"/>
    <property type="match status" value="1"/>
</dbReference>
<accession>A0A0D8Y2P2</accession>
<dbReference type="UniPathway" id="UPA00354"/>
<dbReference type="Gene3D" id="1.25.10.10">
    <property type="entry name" value="Leucine-rich Repeat Variant"/>
    <property type="match status" value="2"/>
</dbReference>
<dbReference type="PANTHER" id="PTHR12697:SF5">
    <property type="entry name" value="DEOXYHYPUSINE HYDROXYLASE"/>
    <property type="match status" value="1"/>
</dbReference>
<dbReference type="GO" id="GO:0046872">
    <property type="term" value="F:metal ion binding"/>
    <property type="evidence" value="ECO:0007669"/>
    <property type="project" value="UniProtKB-KW"/>
</dbReference>
<comment type="similarity">
    <text evidence="10">Belongs to the deoxyhypusine hydroxylase family.</text>
</comment>
<dbReference type="PANTHER" id="PTHR12697">
    <property type="entry name" value="PBS LYASE HEAT-LIKE PROTEIN"/>
    <property type="match status" value="1"/>
</dbReference>
<keyword evidence="4" id="KW-0677">Repeat</keyword>
<evidence type="ECO:0000256" key="1">
    <source>
        <dbReference type="ARBA" id="ARBA00000068"/>
    </source>
</evidence>
<evidence type="ECO:0000256" key="2">
    <source>
        <dbReference type="ARBA" id="ARBA00005041"/>
    </source>
</evidence>
<organism evidence="12 13">
    <name type="scientific">Dictyocaulus viviparus</name>
    <name type="common">Bovine lungworm</name>
    <dbReference type="NCBI Taxonomy" id="29172"/>
    <lineage>
        <taxon>Eukaryota</taxon>
        <taxon>Metazoa</taxon>
        <taxon>Ecdysozoa</taxon>
        <taxon>Nematoda</taxon>
        <taxon>Chromadorea</taxon>
        <taxon>Rhabditida</taxon>
        <taxon>Rhabditina</taxon>
        <taxon>Rhabditomorpha</taxon>
        <taxon>Strongyloidea</taxon>
        <taxon>Metastrongylidae</taxon>
        <taxon>Dictyocaulus</taxon>
    </lineage>
</organism>
<evidence type="ECO:0000256" key="10">
    <source>
        <dbReference type="HAMAP-Rule" id="MF_03101"/>
    </source>
</evidence>
<dbReference type="OrthoDB" id="421002at2759"/>
<dbReference type="GO" id="GO:0016829">
    <property type="term" value="F:lyase activity"/>
    <property type="evidence" value="ECO:0007669"/>
    <property type="project" value="UniProtKB-KW"/>
</dbReference>
<dbReference type="AlphaFoldDB" id="A0A0D8Y2P2"/>
<dbReference type="STRING" id="29172.A0A0D8Y2P2"/>